<dbReference type="InterPro" id="IPR027417">
    <property type="entry name" value="P-loop_NTPase"/>
</dbReference>
<dbReference type="Proteomes" id="UP000218113">
    <property type="component" value="Unassembled WGS sequence"/>
</dbReference>
<sequence>MKQLTKQDLQIIKDEESALEQLKELAPQRGFSDNRDKLLQQIFELREILPDVNEDDVGPLTEQISRLTLLVNLADRSEITGVDIKNPYFAHIGLEEDDAVRDLYLGTQVYRSPDKKFQIVDWKSSPVSMIYFRYEEGEDYEEKLGNRWVEGEVTFKRILKVLDGELVRIQQGKTILEKDAKQGWITKEFTLHSLHGGSGTATRAEHSRTGSPRLGVERDSGATPKKFLPEITALIDDEQFALITKPENGVVAIQGTAGSGKTTVALHRVAWLHFQDKKRFAAHRMMVMVFNKALANYISRMLPSLGVKDVQIDFYEQWASQIRNRLFSGALPRQYAENTPVSVIRLKKHPALLEIINEFVEEKNQQFNQSFDELLASQKVHNFPLESIRKLPFIERLYTLSDWIKGKKKFRKQHNPFPAEAAAILRRIIEGFIDTSISKKMTFVHLWEELFSDFKRLEDNFTRLAGEEITPDSLEEAIDWLKQQYVGLQDFHWSKGNKTDGPINATLDYEDDPILLLMYQKLAGDLPRLDGRPIKYSHLMIDEAQDLSPIEMTTLLNVSHTPHSITLAGDVNQQMIQHNGFRNWNFMFDYLGLEGQQLSALNISYRSTKEIMTFALDILGDQAEGKDVKTTRQGPPVELFQFAHQGELASTLASSLKDLMLEESNASIAIICISPEVATSYYDLLQRMEIPRLRLIVDQDFSFTAGIDITDIKEVKGLEFDYVILLDVDTVNYPTNSYTRYLLHIGATRAAHQLWMMNYRVPSELLPAALLEQHGYSK</sequence>
<dbReference type="SUPFAM" id="SSF52540">
    <property type="entry name" value="P-loop containing nucleoside triphosphate hydrolases"/>
    <property type="match status" value="1"/>
</dbReference>
<dbReference type="GO" id="GO:0005524">
    <property type="term" value="F:ATP binding"/>
    <property type="evidence" value="ECO:0007669"/>
    <property type="project" value="UniProtKB-UniRule"/>
</dbReference>
<dbReference type="InterPro" id="IPR000212">
    <property type="entry name" value="DNA_helicase_UvrD/REP"/>
</dbReference>
<keyword evidence="4 5" id="KW-0067">ATP-binding</keyword>
<dbReference type="AlphaFoldDB" id="A0A2A4T970"/>
<keyword evidence="1 5" id="KW-0547">Nucleotide-binding</keyword>
<evidence type="ECO:0000259" key="7">
    <source>
        <dbReference type="PROSITE" id="PS51198"/>
    </source>
</evidence>
<evidence type="ECO:0000256" key="2">
    <source>
        <dbReference type="ARBA" id="ARBA00022801"/>
    </source>
</evidence>
<evidence type="ECO:0000256" key="6">
    <source>
        <dbReference type="SAM" id="MobiDB-lite"/>
    </source>
</evidence>
<dbReference type="GO" id="GO:0016787">
    <property type="term" value="F:hydrolase activity"/>
    <property type="evidence" value="ECO:0007669"/>
    <property type="project" value="UniProtKB-UniRule"/>
</dbReference>
<dbReference type="GO" id="GO:0000725">
    <property type="term" value="P:recombinational repair"/>
    <property type="evidence" value="ECO:0007669"/>
    <property type="project" value="TreeGrafter"/>
</dbReference>
<dbReference type="GO" id="GO:0043138">
    <property type="term" value="F:3'-5' DNA helicase activity"/>
    <property type="evidence" value="ECO:0007669"/>
    <property type="project" value="TreeGrafter"/>
</dbReference>
<feature type="domain" description="UvrD-like helicase ATP-binding" evidence="7">
    <location>
        <begin position="234"/>
        <end position="608"/>
    </location>
</feature>
<name>A0A2A4T970_9DELT</name>
<dbReference type="PANTHER" id="PTHR11070:SF17">
    <property type="entry name" value="DNA HELICASE IV"/>
    <property type="match status" value="1"/>
</dbReference>
<evidence type="ECO:0000256" key="4">
    <source>
        <dbReference type="ARBA" id="ARBA00022840"/>
    </source>
</evidence>
<evidence type="ECO:0000256" key="3">
    <source>
        <dbReference type="ARBA" id="ARBA00022806"/>
    </source>
</evidence>
<gene>
    <name evidence="8" type="ORF">COB67_03065</name>
</gene>
<dbReference type="PANTHER" id="PTHR11070">
    <property type="entry name" value="UVRD / RECB / PCRA DNA HELICASE FAMILY MEMBER"/>
    <property type="match status" value="1"/>
</dbReference>
<evidence type="ECO:0000313" key="8">
    <source>
        <dbReference type="EMBL" id="PCI29904.1"/>
    </source>
</evidence>
<dbReference type="Gene3D" id="3.40.50.300">
    <property type="entry name" value="P-loop containing nucleotide triphosphate hydrolases"/>
    <property type="match status" value="3"/>
</dbReference>
<dbReference type="Pfam" id="PF13538">
    <property type="entry name" value="UvrD_C_2"/>
    <property type="match status" value="1"/>
</dbReference>
<reference evidence="9" key="1">
    <citation type="submission" date="2017-08" db="EMBL/GenBank/DDBJ databases">
        <title>A dynamic microbial community with high functional redundancy inhabits the cold, oxic subseafloor aquifer.</title>
        <authorList>
            <person name="Tully B.J."/>
            <person name="Wheat C.G."/>
            <person name="Glazer B.T."/>
            <person name="Huber J.A."/>
        </authorList>
    </citation>
    <scope>NUCLEOTIDE SEQUENCE [LARGE SCALE GENOMIC DNA]</scope>
</reference>
<evidence type="ECO:0000313" key="9">
    <source>
        <dbReference type="Proteomes" id="UP000218113"/>
    </source>
</evidence>
<dbReference type="GO" id="GO:0005829">
    <property type="term" value="C:cytosol"/>
    <property type="evidence" value="ECO:0007669"/>
    <property type="project" value="TreeGrafter"/>
</dbReference>
<dbReference type="EMBL" id="NVSR01000009">
    <property type="protein sequence ID" value="PCI29904.1"/>
    <property type="molecule type" value="Genomic_DNA"/>
</dbReference>
<dbReference type="InterPro" id="IPR014016">
    <property type="entry name" value="UvrD-like_ATP-bd"/>
</dbReference>
<keyword evidence="2 5" id="KW-0378">Hydrolase</keyword>
<proteinExistence type="predicted"/>
<keyword evidence="3 5" id="KW-0347">Helicase</keyword>
<accession>A0A2A4T970</accession>
<evidence type="ECO:0000256" key="1">
    <source>
        <dbReference type="ARBA" id="ARBA00022741"/>
    </source>
</evidence>
<organism evidence="8 9">
    <name type="scientific">SAR324 cluster bacterium</name>
    <dbReference type="NCBI Taxonomy" id="2024889"/>
    <lineage>
        <taxon>Bacteria</taxon>
        <taxon>Deltaproteobacteria</taxon>
        <taxon>SAR324 cluster</taxon>
    </lineage>
</organism>
<comment type="caution">
    <text evidence="8">The sequence shown here is derived from an EMBL/GenBank/DDBJ whole genome shotgun (WGS) entry which is preliminary data.</text>
</comment>
<feature type="binding site" evidence="5">
    <location>
        <begin position="255"/>
        <end position="262"/>
    </location>
    <ligand>
        <name>ATP</name>
        <dbReference type="ChEBI" id="CHEBI:30616"/>
    </ligand>
</feature>
<feature type="region of interest" description="Disordered" evidence="6">
    <location>
        <begin position="196"/>
        <end position="219"/>
    </location>
</feature>
<evidence type="ECO:0000256" key="5">
    <source>
        <dbReference type="PROSITE-ProRule" id="PRU00560"/>
    </source>
</evidence>
<dbReference type="GO" id="GO:0003677">
    <property type="term" value="F:DNA binding"/>
    <property type="evidence" value="ECO:0007669"/>
    <property type="project" value="InterPro"/>
</dbReference>
<protein>
    <recommendedName>
        <fullName evidence="7">UvrD-like helicase ATP-binding domain-containing protein</fullName>
    </recommendedName>
</protein>
<dbReference type="InterPro" id="IPR027785">
    <property type="entry name" value="UvrD-like_helicase_C"/>
</dbReference>
<dbReference type="PROSITE" id="PS51198">
    <property type="entry name" value="UVRD_HELICASE_ATP_BIND"/>
    <property type="match status" value="1"/>
</dbReference>
<dbReference type="Pfam" id="PF00580">
    <property type="entry name" value="UvrD-helicase"/>
    <property type="match status" value="1"/>
</dbReference>